<organism evidence="1 2">
    <name type="scientific">Romanomermis culicivorax</name>
    <name type="common">Nematode worm</name>
    <dbReference type="NCBI Taxonomy" id="13658"/>
    <lineage>
        <taxon>Eukaryota</taxon>
        <taxon>Metazoa</taxon>
        <taxon>Ecdysozoa</taxon>
        <taxon>Nematoda</taxon>
        <taxon>Enoplea</taxon>
        <taxon>Dorylaimia</taxon>
        <taxon>Mermithida</taxon>
        <taxon>Mermithoidea</taxon>
        <taxon>Mermithidae</taxon>
        <taxon>Romanomermis</taxon>
    </lineage>
</organism>
<reference evidence="2" key="1">
    <citation type="submission" date="2022-11" db="UniProtKB">
        <authorList>
            <consortium name="WormBaseParasite"/>
        </authorList>
    </citation>
    <scope>IDENTIFICATION</scope>
</reference>
<dbReference type="Proteomes" id="UP000887565">
    <property type="component" value="Unplaced"/>
</dbReference>
<protein>
    <submittedName>
        <fullName evidence="2">Uncharacterized protein</fullName>
    </submittedName>
</protein>
<dbReference type="AlphaFoldDB" id="A0A915KSI7"/>
<keyword evidence="1" id="KW-1185">Reference proteome</keyword>
<evidence type="ECO:0000313" key="2">
    <source>
        <dbReference type="WBParaSite" id="nRc.2.0.1.t41446-RA"/>
    </source>
</evidence>
<proteinExistence type="predicted"/>
<sequence>MGEKIGADDTLVVSIIVEDYALDHVFAERRFHCNDYWAMSVDDSAIGNFDFSTNWELERLLVQSPFD</sequence>
<dbReference type="WBParaSite" id="nRc.2.0.1.t41446-RA">
    <property type="protein sequence ID" value="nRc.2.0.1.t41446-RA"/>
    <property type="gene ID" value="nRc.2.0.1.g41446"/>
</dbReference>
<evidence type="ECO:0000313" key="1">
    <source>
        <dbReference type="Proteomes" id="UP000887565"/>
    </source>
</evidence>
<accession>A0A915KSI7</accession>
<name>A0A915KSI7_ROMCU</name>